<keyword evidence="1" id="KW-0479">Metal-binding</keyword>
<evidence type="ECO:0000313" key="7">
    <source>
        <dbReference type="Proteomes" id="UP000502823"/>
    </source>
</evidence>
<feature type="region of interest" description="Disordered" evidence="5">
    <location>
        <begin position="156"/>
        <end position="177"/>
    </location>
</feature>
<dbReference type="CDD" id="cd15489">
    <property type="entry name" value="PHD_SF"/>
    <property type="match status" value="1"/>
</dbReference>
<protein>
    <recommendedName>
        <fullName evidence="8">PHD-type domain-containing protein</fullName>
    </recommendedName>
</protein>
<evidence type="ECO:0000256" key="3">
    <source>
        <dbReference type="ARBA" id="ARBA00022833"/>
    </source>
</evidence>
<evidence type="ECO:0000256" key="1">
    <source>
        <dbReference type="ARBA" id="ARBA00022723"/>
    </source>
</evidence>
<dbReference type="InParanoid" id="A0A6L2Q319"/>
<name>A0A6L2Q319_COPFO</name>
<comment type="caution">
    <text evidence="6">The sequence shown here is derived from an EMBL/GenBank/DDBJ whole genome shotgun (WGS) entry which is preliminary data.</text>
</comment>
<evidence type="ECO:0008006" key="8">
    <source>
        <dbReference type="Google" id="ProtNLM"/>
    </source>
</evidence>
<keyword evidence="2" id="KW-0863">Zinc-finger</keyword>
<accession>A0A6L2Q319</accession>
<dbReference type="InterPro" id="IPR036691">
    <property type="entry name" value="Endo/exonu/phosph_ase_sf"/>
</dbReference>
<dbReference type="EMBL" id="BLKM01000895">
    <property type="protein sequence ID" value="GFG39281.1"/>
    <property type="molecule type" value="Genomic_DNA"/>
</dbReference>
<dbReference type="Proteomes" id="UP000502823">
    <property type="component" value="Unassembled WGS sequence"/>
</dbReference>
<feature type="coiled-coil region" evidence="4">
    <location>
        <begin position="59"/>
        <end position="86"/>
    </location>
</feature>
<dbReference type="InterPro" id="IPR019786">
    <property type="entry name" value="Zinc_finger_PHD-type_CS"/>
</dbReference>
<dbReference type="GO" id="GO:0008270">
    <property type="term" value="F:zinc ion binding"/>
    <property type="evidence" value="ECO:0007669"/>
    <property type="project" value="UniProtKB-KW"/>
</dbReference>
<evidence type="ECO:0000256" key="2">
    <source>
        <dbReference type="ARBA" id="ARBA00022771"/>
    </source>
</evidence>
<organism evidence="6 7">
    <name type="scientific">Coptotermes formosanus</name>
    <name type="common">Formosan subterranean termite</name>
    <dbReference type="NCBI Taxonomy" id="36987"/>
    <lineage>
        <taxon>Eukaryota</taxon>
        <taxon>Metazoa</taxon>
        <taxon>Ecdysozoa</taxon>
        <taxon>Arthropoda</taxon>
        <taxon>Hexapoda</taxon>
        <taxon>Insecta</taxon>
        <taxon>Pterygota</taxon>
        <taxon>Neoptera</taxon>
        <taxon>Polyneoptera</taxon>
        <taxon>Dictyoptera</taxon>
        <taxon>Blattodea</taxon>
        <taxon>Blattoidea</taxon>
        <taxon>Termitoidae</taxon>
        <taxon>Rhinotermitidae</taxon>
        <taxon>Coptotermes</taxon>
    </lineage>
</organism>
<evidence type="ECO:0000313" key="6">
    <source>
        <dbReference type="EMBL" id="GFG39281.1"/>
    </source>
</evidence>
<evidence type="ECO:0000256" key="4">
    <source>
        <dbReference type="SAM" id="Coils"/>
    </source>
</evidence>
<dbReference type="SUPFAM" id="SSF57903">
    <property type="entry name" value="FYVE/PHD zinc finger"/>
    <property type="match status" value="1"/>
</dbReference>
<dbReference type="SUPFAM" id="SSF56219">
    <property type="entry name" value="DNase I-like"/>
    <property type="match status" value="1"/>
</dbReference>
<dbReference type="Gene3D" id="3.60.10.10">
    <property type="entry name" value="Endonuclease/exonuclease/phosphatase"/>
    <property type="match status" value="1"/>
</dbReference>
<keyword evidence="3" id="KW-0862">Zinc</keyword>
<dbReference type="OrthoDB" id="414730at2759"/>
<dbReference type="InterPro" id="IPR011011">
    <property type="entry name" value="Znf_FYVE_PHD"/>
</dbReference>
<dbReference type="PROSITE" id="PS01359">
    <property type="entry name" value="ZF_PHD_1"/>
    <property type="match status" value="1"/>
</dbReference>
<gene>
    <name evidence="6" type="ORF">Cfor_02206</name>
</gene>
<sequence length="334" mass="37303">MASGSLSGKCGACHRWVTNSLTCKTCNCCFHINCASTSPNLTEKSMPWDCISCKYQKCIKYQEGRIRFLEQELKAAKEEMKFLKAGNTSSKIKDQDNSSDFWIKPKSSKSRAHGFSADDVSRIQLSNRFSVLEADQQSPGLLKHVDEKVRPLAGKTKSQKRKIVLHGSSHGQDTGPILQEKLGPEYEVTSIFKPSAPLAEVAEDLGNLGKDLTKPDHTCEPLQKAQQAMDEQEDNLNPHVLCFSEHHEEEQDLLHLTLQGYTLGSSFCRKDLQKGGVCIFVRKDLNANKIGISHYCTEKDLEICAVELETEASKLIILSLYRAPTEILICLLKI</sequence>
<dbReference type="AlphaFoldDB" id="A0A6L2Q319"/>
<evidence type="ECO:0000256" key="5">
    <source>
        <dbReference type="SAM" id="MobiDB-lite"/>
    </source>
</evidence>
<keyword evidence="7" id="KW-1185">Reference proteome</keyword>
<reference evidence="7" key="1">
    <citation type="submission" date="2020-01" db="EMBL/GenBank/DDBJ databases">
        <title>Draft genome sequence of the Termite Coptotermes fromosanus.</title>
        <authorList>
            <person name="Itakura S."/>
            <person name="Yosikawa Y."/>
            <person name="Umezawa K."/>
        </authorList>
    </citation>
    <scope>NUCLEOTIDE SEQUENCE [LARGE SCALE GENOMIC DNA]</scope>
</reference>
<keyword evidence="4" id="KW-0175">Coiled coil</keyword>
<proteinExistence type="predicted"/>